<evidence type="ECO:0000313" key="9">
    <source>
        <dbReference type="EMBL" id="KLE34680.1"/>
    </source>
</evidence>
<dbReference type="Proteomes" id="UP000053464">
    <property type="component" value="Unassembled WGS sequence"/>
</dbReference>
<gene>
    <name evidence="9" type="ORF">AAW00_10955</name>
</gene>
<feature type="binding site" evidence="7">
    <location>
        <position position="441"/>
    </location>
    <ligand>
        <name>substrate</name>
    </ligand>
</feature>
<dbReference type="NCBIfam" id="NF005074">
    <property type="entry name" value="PRK06498.1"/>
    <property type="match status" value="1"/>
</dbReference>
<reference evidence="9 10" key="1">
    <citation type="submission" date="2015-04" db="EMBL/GenBank/DDBJ databases">
        <title>The draft genome sequence of Erythrobacter luteus KA37.</title>
        <authorList>
            <person name="Zhuang L."/>
            <person name="Liu Y."/>
            <person name="Shao Z."/>
        </authorList>
    </citation>
    <scope>NUCLEOTIDE SEQUENCE [LARGE SCALE GENOMIC DNA]</scope>
    <source>
        <strain evidence="9 10">KA37</strain>
    </source>
</reference>
<keyword evidence="10" id="KW-1185">Reference proteome</keyword>
<organism evidence="9 10">
    <name type="scientific">Aurantiacibacter luteus</name>
    <dbReference type="NCBI Taxonomy" id="1581420"/>
    <lineage>
        <taxon>Bacteria</taxon>
        <taxon>Pseudomonadati</taxon>
        <taxon>Pseudomonadota</taxon>
        <taxon>Alphaproteobacteria</taxon>
        <taxon>Sphingomonadales</taxon>
        <taxon>Erythrobacteraceae</taxon>
        <taxon>Aurantiacibacter</taxon>
    </lineage>
</organism>
<comment type="catalytic activity">
    <reaction evidence="3">
        <text>D-threo-isocitrate = glyoxylate + succinate</text>
        <dbReference type="Rhea" id="RHEA:13245"/>
        <dbReference type="ChEBI" id="CHEBI:15562"/>
        <dbReference type="ChEBI" id="CHEBI:30031"/>
        <dbReference type="ChEBI" id="CHEBI:36655"/>
        <dbReference type="EC" id="4.1.3.1"/>
    </reaction>
</comment>
<dbReference type="CDD" id="cd00377">
    <property type="entry name" value="ICL_PEPM"/>
    <property type="match status" value="1"/>
</dbReference>
<dbReference type="GO" id="GO:0019752">
    <property type="term" value="P:carboxylic acid metabolic process"/>
    <property type="evidence" value="ECO:0007669"/>
    <property type="project" value="InterPro"/>
</dbReference>
<dbReference type="SUPFAM" id="SSF51621">
    <property type="entry name" value="Phosphoenolpyruvate/pyruvate domain"/>
    <property type="match status" value="1"/>
</dbReference>
<dbReference type="Pfam" id="PF00463">
    <property type="entry name" value="ICL"/>
    <property type="match status" value="3"/>
</dbReference>
<feature type="binding site" evidence="7">
    <location>
        <begin position="91"/>
        <end position="93"/>
    </location>
    <ligand>
        <name>substrate</name>
    </ligand>
</feature>
<dbReference type="AlphaFoldDB" id="A0A0G9MVF6"/>
<keyword evidence="8" id="KW-0460">Magnesium</keyword>
<dbReference type="GO" id="GO:0046872">
    <property type="term" value="F:metal ion binding"/>
    <property type="evidence" value="ECO:0007669"/>
    <property type="project" value="UniProtKB-KW"/>
</dbReference>
<comment type="cofactor">
    <cofactor evidence="8">
        <name>Mg(2+)</name>
        <dbReference type="ChEBI" id="CHEBI:18420"/>
    </cofactor>
    <text evidence="8">Can also use Mn(2+) ion.</text>
</comment>
<evidence type="ECO:0000256" key="7">
    <source>
        <dbReference type="PIRSR" id="PIRSR001362-2"/>
    </source>
</evidence>
<dbReference type="Gene3D" id="3.20.20.60">
    <property type="entry name" value="Phosphoenolpyruvate-binding domains"/>
    <property type="match status" value="1"/>
</dbReference>
<dbReference type="InterPro" id="IPR015813">
    <property type="entry name" value="Pyrv/PenolPyrv_kinase-like_dom"/>
</dbReference>
<dbReference type="InterPro" id="IPR039556">
    <property type="entry name" value="ICL/PEPM"/>
</dbReference>
<feature type="binding site" evidence="8">
    <location>
        <position position="174"/>
    </location>
    <ligand>
        <name>Mg(2+)</name>
        <dbReference type="ChEBI" id="CHEBI:18420"/>
    </ligand>
</feature>
<keyword evidence="2 9" id="KW-0456">Lyase</keyword>
<evidence type="ECO:0000313" key="10">
    <source>
        <dbReference type="Proteomes" id="UP000053464"/>
    </source>
</evidence>
<dbReference type="PANTHER" id="PTHR21631:SF3">
    <property type="entry name" value="BIFUNCTIONAL GLYOXYLATE CYCLE PROTEIN"/>
    <property type="match status" value="1"/>
</dbReference>
<feature type="binding site" evidence="7">
    <location>
        <begin position="213"/>
        <end position="214"/>
    </location>
    <ligand>
        <name>substrate</name>
    </ligand>
</feature>
<evidence type="ECO:0000256" key="8">
    <source>
        <dbReference type="PIRSR" id="PIRSR001362-3"/>
    </source>
</evidence>
<dbReference type="GO" id="GO:0004451">
    <property type="term" value="F:isocitrate lyase activity"/>
    <property type="evidence" value="ECO:0007669"/>
    <property type="project" value="UniProtKB-EC"/>
</dbReference>
<dbReference type="PATRIC" id="fig|1581420.6.peg.2243"/>
<dbReference type="InterPro" id="IPR040442">
    <property type="entry name" value="Pyrv_kinase-like_dom_sf"/>
</dbReference>
<protein>
    <recommendedName>
        <fullName evidence="1">Isocitrate lyase</fullName>
    </recommendedName>
    <alternativeName>
        <fullName evidence="4">Isocitrase</fullName>
    </alternativeName>
    <alternativeName>
        <fullName evidence="5">Isocitratase</fullName>
    </alternativeName>
</protein>
<evidence type="ECO:0000256" key="3">
    <source>
        <dbReference type="ARBA" id="ARBA00023531"/>
    </source>
</evidence>
<evidence type="ECO:0000256" key="2">
    <source>
        <dbReference type="ARBA" id="ARBA00023239"/>
    </source>
</evidence>
<dbReference type="PANTHER" id="PTHR21631">
    <property type="entry name" value="ISOCITRATE LYASE/MALATE SYNTHASE"/>
    <property type="match status" value="1"/>
</dbReference>
<name>A0A0G9MVF6_9SPHN</name>
<accession>A0A0G9MVF6</accession>
<evidence type="ECO:0000256" key="4">
    <source>
        <dbReference type="ARBA" id="ARBA00031022"/>
    </source>
</evidence>
<sequence>MQQAIERPGASMAGIDPHVAARMKVQNRFPTGLDIARYTAKIMRADMAAYDADPAAYTQSLGCWHGFIGQQKMIAIKKHFGTTKGRYLYLSGWMIAALRSEFGPLPDQSMHEKTSVPALIGELYTFLRQADARELGGLFRELDAAKAAGDAVATHRLLRQIDEHQTHVVPIIADIDAGFGNAEATYLLAKKMIEAGACAIQVENQVSDEKQCGHQDGKVTVPHEDFLQKIRAIRYAFLELGVEDGIIVARTDSLGAGLTKQIAFIREPGDLGDQYNAFLDCEEVDPADIGTGEVLVSREGRLLRPRRLPSNLYQFRPGTGEDRCVLDCITSLQNGADLLWIETEKPHIEQIAGMVDRIREVVPNAKLVYNNSPSFNWTLNFRQQVFDAWAAEGRDMTLYDRERLMSQHYDDSELGKEADERIRTFQADAAKRAGIFHHLITLPTYHTAALSTDNLAKRYFGEEGMLGYVKQVQREEIRQGIACVRHQNMAGSDIGDDHKEAFAGEAALKAGGEHNTMNQFAA</sequence>
<proteinExistence type="predicted"/>
<dbReference type="InterPro" id="IPR006254">
    <property type="entry name" value="Isocitrate_lyase"/>
</dbReference>
<evidence type="ECO:0000256" key="5">
    <source>
        <dbReference type="ARBA" id="ARBA00031921"/>
    </source>
</evidence>
<evidence type="ECO:0000256" key="1">
    <source>
        <dbReference type="ARBA" id="ARBA00017446"/>
    </source>
</evidence>
<dbReference type="STRING" id="1581420.AAW00_10955"/>
<dbReference type="PIRSF" id="PIRSF001362">
    <property type="entry name" value="Isocit_lyase"/>
    <property type="match status" value="1"/>
</dbReference>
<feature type="binding site" evidence="7">
    <location>
        <begin position="370"/>
        <end position="374"/>
    </location>
    <ligand>
        <name>substrate</name>
    </ligand>
</feature>
<keyword evidence="8" id="KW-0479">Metal-binding</keyword>
<comment type="caution">
    <text evidence="9">The sequence shown here is derived from an EMBL/GenBank/DDBJ whole genome shotgun (WGS) entry which is preliminary data.</text>
</comment>
<feature type="active site" description="Proton acceptor" evidence="6">
    <location>
        <position position="212"/>
    </location>
</feature>
<evidence type="ECO:0000256" key="6">
    <source>
        <dbReference type="PIRSR" id="PIRSR001362-1"/>
    </source>
</evidence>
<feature type="binding site" evidence="7">
    <location>
        <position position="250"/>
    </location>
    <ligand>
        <name>substrate</name>
    </ligand>
</feature>
<dbReference type="EMBL" id="LBHB01000002">
    <property type="protein sequence ID" value="KLE34680.1"/>
    <property type="molecule type" value="Genomic_DNA"/>
</dbReference>